<protein>
    <submittedName>
        <fullName evidence="2">Uncharacterized protein</fullName>
    </submittedName>
</protein>
<proteinExistence type="predicted"/>
<reference evidence="2 3" key="1">
    <citation type="journal article" date="2014" name="Am. J. Bot.">
        <title>Genome assembly and annotation for red clover (Trifolium pratense; Fabaceae).</title>
        <authorList>
            <person name="Istvanek J."/>
            <person name="Jaros M."/>
            <person name="Krenek A."/>
            <person name="Repkova J."/>
        </authorList>
    </citation>
    <scope>NUCLEOTIDE SEQUENCE [LARGE SCALE GENOMIC DNA]</scope>
    <source>
        <strain evidence="3">cv. Tatra</strain>
        <tissue evidence="2">Young leaves</tissue>
    </source>
</reference>
<comment type="caution">
    <text evidence="2">The sequence shown here is derived from an EMBL/GenBank/DDBJ whole genome shotgun (WGS) entry which is preliminary data.</text>
</comment>
<feature type="compositionally biased region" description="Basic residues" evidence="1">
    <location>
        <begin position="38"/>
        <end position="51"/>
    </location>
</feature>
<dbReference type="Proteomes" id="UP000236291">
    <property type="component" value="Unassembled WGS sequence"/>
</dbReference>
<evidence type="ECO:0000313" key="2">
    <source>
        <dbReference type="EMBL" id="PNX88924.1"/>
    </source>
</evidence>
<organism evidence="2 3">
    <name type="scientific">Trifolium pratense</name>
    <name type="common">Red clover</name>
    <dbReference type="NCBI Taxonomy" id="57577"/>
    <lineage>
        <taxon>Eukaryota</taxon>
        <taxon>Viridiplantae</taxon>
        <taxon>Streptophyta</taxon>
        <taxon>Embryophyta</taxon>
        <taxon>Tracheophyta</taxon>
        <taxon>Spermatophyta</taxon>
        <taxon>Magnoliopsida</taxon>
        <taxon>eudicotyledons</taxon>
        <taxon>Gunneridae</taxon>
        <taxon>Pentapetalae</taxon>
        <taxon>rosids</taxon>
        <taxon>fabids</taxon>
        <taxon>Fabales</taxon>
        <taxon>Fabaceae</taxon>
        <taxon>Papilionoideae</taxon>
        <taxon>50 kb inversion clade</taxon>
        <taxon>NPAAA clade</taxon>
        <taxon>Hologalegina</taxon>
        <taxon>IRL clade</taxon>
        <taxon>Trifolieae</taxon>
        <taxon>Trifolium</taxon>
    </lineage>
</organism>
<reference evidence="2 3" key="2">
    <citation type="journal article" date="2017" name="Front. Plant Sci.">
        <title>Gene Classification and Mining of Molecular Markers Useful in Red Clover (Trifolium pratense) Breeding.</title>
        <authorList>
            <person name="Istvanek J."/>
            <person name="Dluhosova J."/>
            <person name="Dluhos P."/>
            <person name="Patkova L."/>
            <person name="Nedelnik J."/>
            <person name="Repkova J."/>
        </authorList>
    </citation>
    <scope>NUCLEOTIDE SEQUENCE [LARGE SCALE GENOMIC DNA]</scope>
    <source>
        <strain evidence="3">cv. Tatra</strain>
        <tissue evidence="2">Young leaves</tissue>
    </source>
</reference>
<feature type="region of interest" description="Disordered" evidence="1">
    <location>
        <begin position="29"/>
        <end position="51"/>
    </location>
</feature>
<evidence type="ECO:0000313" key="3">
    <source>
        <dbReference type="Proteomes" id="UP000236291"/>
    </source>
</evidence>
<gene>
    <name evidence="2" type="ORF">L195_g045039</name>
</gene>
<dbReference type="EMBL" id="ASHM01058108">
    <property type="protein sequence ID" value="PNX88924.1"/>
    <property type="molecule type" value="Genomic_DNA"/>
</dbReference>
<sequence>MSGNEREGVPRGCFELDPAALPTEMFEAEKDSREKMRGPVKVHKPKLMHRP</sequence>
<dbReference type="AlphaFoldDB" id="A0A2K3MDR0"/>
<evidence type="ECO:0000256" key="1">
    <source>
        <dbReference type="SAM" id="MobiDB-lite"/>
    </source>
</evidence>
<accession>A0A2K3MDR0</accession>
<name>A0A2K3MDR0_TRIPR</name>